<protein>
    <submittedName>
        <fullName evidence="2">Uncharacterized protein</fullName>
    </submittedName>
</protein>
<dbReference type="AlphaFoldDB" id="A0A2P5BG88"/>
<dbReference type="Proteomes" id="UP000237105">
    <property type="component" value="Unassembled WGS sequence"/>
</dbReference>
<keyword evidence="1" id="KW-0812">Transmembrane</keyword>
<feature type="non-terminal residue" evidence="2">
    <location>
        <position position="162"/>
    </location>
</feature>
<feature type="transmembrane region" description="Helical" evidence="1">
    <location>
        <begin position="69"/>
        <end position="88"/>
    </location>
</feature>
<accession>A0A2P5BG88</accession>
<proteinExistence type="predicted"/>
<organism evidence="2 3">
    <name type="scientific">Parasponia andersonii</name>
    <name type="common">Sponia andersonii</name>
    <dbReference type="NCBI Taxonomy" id="3476"/>
    <lineage>
        <taxon>Eukaryota</taxon>
        <taxon>Viridiplantae</taxon>
        <taxon>Streptophyta</taxon>
        <taxon>Embryophyta</taxon>
        <taxon>Tracheophyta</taxon>
        <taxon>Spermatophyta</taxon>
        <taxon>Magnoliopsida</taxon>
        <taxon>eudicotyledons</taxon>
        <taxon>Gunneridae</taxon>
        <taxon>Pentapetalae</taxon>
        <taxon>rosids</taxon>
        <taxon>fabids</taxon>
        <taxon>Rosales</taxon>
        <taxon>Cannabaceae</taxon>
        <taxon>Parasponia</taxon>
    </lineage>
</organism>
<feature type="transmembrane region" description="Helical" evidence="1">
    <location>
        <begin position="125"/>
        <end position="152"/>
    </location>
</feature>
<evidence type="ECO:0000313" key="2">
    <source>
        <dbReference type="EMBL" id="PON47786.1"/>
    </source>
</evidence>
<reference evidence="3" key="1">
    <citation type="submission" date="2016-06" db="EMBL/GenBank/DDBJ databases">
        <title>Parallel loss of symbiosis genes in relatives of nitrogen-fixing non-legume Parasponia.</title>
        <authorList>
            <person name="Van Velzen R."/>
            <person name="Holmer R."/>
            <person name="Bu F."/>
            <person name="Rutten L."/>
            <person name="Van Zeijl A."/>
            <person name="Liu W."/>
            <person name="Santuari L."/>
            <person name="Cao Q."/>
            <person name="Sharma T."/>
            <person name="Shen D."/>
            <person name="Roswanjaya Y."/>
            <person name="Wardhani T."/>
            <person name="Kalhor M.S."/>
            <person name="Jansen J."/>
            <person name="Van den Hoogen J."/>
            <person name="Gungor B."/>
            <person name="Hartog M."/>
            <person name="Hontelez J."/>
            <person name="Verver J."/>
            <person name="Yang W.-C."/>
            <person name="Schijlen E."/>
            <person name="Repin R."/>
            <person name="Schilthuizen M."/>
            <person name="Schranz E."/>
            <person name="Heidstra R."/>
            <person name="Miyata K."/>
            <person name="Fedorova E."/>
            <person name="Kohlen W."/>
            <person name="Bisseling T."/>
            <person name="Smit S."/>
            <person name="Geurts R."/>
        </authorList>
    </citation>
    <scope>NUCLEOTIDE SEQUENCE [LARGE SCALE GENOMIC DNA]</scope>
    <source>
        <strain evidence="3">cv. WU1-14</strain>
    </source>
</reference>
<comment type="caution">
    <text evidence="2">The sequence shown here is derived from an EMBL/GenBank/DDBJ whole genome shotgun (WGS) entry which is preliminary data.</text>
</comment>
<dbReference type="OrthoDB" id="10440663at2759"/>
<keyword evidence="1" id="KW-0472">Membrane</keyword>
<gene>
    <name evidence="2" type="ORF">PanWU01x14_241740</name>
</gene>
<name>A0A2P5BG88_PARAD</name>
<feature type="transmembrane region" description="Helical" evidence="1">
    <location>
        <begin position="94"/>
        <end position="113"/>
    </location>
</feature>
<evidence type="ECO:0000313" key="3">
    <source>
        <dbReference type="Proteomes" id="UP000237105"/>
    </source>
</evidence>
<sequence length="162" mass="18652">MSIIIIIYRFSLSVNAGKRTIPPFLNLARPIINITNLIMIIFTKDLFIDPLHQIRSSSSSSRTSTSTNSTINLINLFANLVMISLILLVDHHDIIAAVGGLVDVVLFIFVAKLHKLMSRRHFRVVKVVLFLLFITTNMIFFLQLRILFFFHWKTKTKPLEKK</sequence>
<dbReference type="EMBL" id="JXTB01000288">
    <property type="protein sequence ID" value="PON47786.1"/>
    <property type="molecule type" value="Genomic_DNA"/>
</dbReference>
<keyword evidence="3" id="KW-1185">Reference proteome</keyword>
<evidence type="ECO:0000256" key="1">
    <source>
        <dbReference type="SAM" id="Phobius"/>
    </source>
</evidence>
<keyword evidence="1" id="KW-1133">Transmembrane helix</keyword>